<evidence type="ECO:0000256" key="2">
    <source>
        <dbReference type="RuleBase" id="RU369065"/>
    </source>
</evidence>
<dbReference type="OrthoDB" id="1147408at2759"/>
<accession>A0A2P5EEJ2</accession>
<feature type="region of interest" description="Disordered" evidence="3">
    <location>
        <begin position="1"/>
        <end position="25"/>
    </location>
</feature>
<organism evidence="5 6">
    <name type="scientific">Trema orientale</name>
    <name type="common">Charcoal tree</name>
    <name type="synonym">Celtis orientalis</name>
    <dbReference type="NCBI Taxonomy" id="63057"/>
    <lineage>
        <taxon>Eukaryota</taxon>
        <taxon>Viridiplantae</taxon>
        <taxon>Streptophyta</taxon>
        <taxon>Embryophyta</taxon>
        <taxon>Tracheophyta</taxon>
        <taxon>Spermatophyta</taxon>
        <taxon>Magnoliopsida</taxon>
        <taxon>eudicotyledons</taxon>
        <taxon>Gunneridae</taxon>
        <taxon>Pentapetalae</taxon>
        <taxon>rosids</taxon>
        <taxon>fabids</taxon>
        <taxon>Rosales</taxon>
        <taxon>Cannabaceae</taxon>
        <taxon>Trema</taxon>
    </lineage>
</organism>
<keyword evidence="2" id="KW-1184">Jasmonic acid signaling pathway</keyword>
<dbReference type="InParanoid" id="A0A2P5EEJ2"/>
<dbReference type="GO" id="GO:0031347">
    <property type="term" value="P:regulation of defense response"/>
    <property type="evidence" value="ECO:0007669"/>
    <property type="project" value="UniProtKB-UniRule"/>
</dbReference>
<feature type="region of interest" description="Disordered" evidence="3">
    <location>
        <begin position="60"/>
        <end position="79"/>
    </location>
</feature>
<dbReference type="Pfam" id="PF09425">
    <property type="entry name" value="Jas_motif"/>
    <property type="match status" value="1"/>
</dbReference>
<dbReference type="SMART" id="SM00979">
    <property type="entry name" value="TIFY"/>
    <property type="match status" value="1"/>
</dbReference>
<name>A0A2P5EEJ2_TREOI</name>
<proteinExistence type="inferred from homology"/>
<evidence type="ECO:0000256" key="3">
    <source>
        <dbReference type="SAM" id="MobiDB-lite"/>
    </source>
</evidence>
<dbReference type="PANTHER" id="PTHR33077:SF102">
    <property type="entry name" value="PROTEIN TIFY"/>
    <property type="match status" value="1"/>
</dbReference>
<dbReference type="Pfam" id="PF06200">
    <property type="entry name" value="tify"/>
    <property type="match status" value="1"/>
</dbReference>
<evidence type="ECO:0000259" key="4">
    <source>
        <dbReference type="PROSITE" id="PS51320"/>
    </source>
</evidence>
<dbReference type="GO" id="GO:2000022">
    <property type="term" value="P:regulation of jasmonic acid mediated signaling pathway"/>
    <property type="evidence" value="ECO:0007669"/>
    <property type="project" value="UniProtKB-UniRule"/>
</dbReference>
<comment type="domain">
    <text evidence="2">The jas domain is required for interaction with COI1.</text>
</comment>
<gene>
    <name evidence="5" type="primary">TorJAZ3</name>
    <name evidence="5" type="ORF">TorRG33x02_202300</name>
</gene>
<dbReference type="STRING" id="63057.A0A2P5EEJ2"/>
<keyword evidence="6" id="KW-1185">Reference proteome</keyword>
<comment type="similarity">
    <text evidence="1 2">Belongs to the TIFY/JAZ family.</text>
</comment>
<dbReference type="PANTHER" id="PTHR33077">
    <property type="entry name" value="PROTEIN TIFY 4A-RELATED-RELATED"/>
    <property type="match status" value="1"/>
</dbReference>
<feature type="compositionally biased region" description="Basic and acidic residues" evidence="3">
    <location>
        <begin position="15"/>
        <end position="25"/>
    </location>
</feature>
<dbReference type="InterPro" id="IPR040390">
    <property type="entry name" value="TIFY/JAZ"/>
</dbReference>
<reference evidence="6" key="1">
    <citation type="submission" date="2016-06" db="EMBL/GenBank/DDBJ databases">
        <title>Parallel loss of symbiosis genes in relatives of nitrogen-fixing non-legume Parasponia.</title>
        <authorList>
            <person name="Van Velzen R."/>
            <person name="Holmer R."/>
            <person name="Bu F."/>
            <person name="Rutten L."/>
            <person name="Van Zeijl A."/>
            <person name="Liu W."/>
            <person name="Santuari L."/>
            <person name="Cao Q."/>
            <person name="Sharma T."/>
            <person name="Shen D."/>
            <person name="Roswanjaya Y."/>
            <person name="Wardhani T."/>
            <person name="Kalhor M.S."/>
            <person name="Jansen J."/>
            <person name="Van den Hoogen J."/>
            <person name="Gungor B."/>
            <person name="Hartog M."/>
            <person name="Hontelez J."/>
            <person name="Verver J."/>
            <person name="Yang W.-C."/>
            <person name="Schijlen E."/>
            <person name="Repin R."/>
            <person name="Schilthuizen M."/>
            <person name="Schranz E."/>
            <person name="Heidstra R."/>
            <person name="Miyata K."/>
            <person name="Fedorova E."/>
            <person name="Kohlen W."/>
            <person name="Bisseling T."/>
            <person name="Smit S."/>
            <person name="Geurts R."/>
        </authorList>
    </citation>
    <scope>NUCLEOTIDE SEQUENCE [LARGE SCALE GENOMIC DNA]</scope>
    <source>
        <strain evidence="6">cv. RG33-2</strain>
    </source>
</reference>
<comment type="function">
    <text evidence="2">Repressor of jasmonate responses.</text>
</comment>
<sequence>MIMNISMENYSASSHDQKVDRNESRKTGLRLANDMSQTVCLFRKYLIARSQHNIGKTNMEESEVINSSQSPSPLLPPKFNRKSLFRPPSLLERELFPELRCDDSVNKPTKTSFAEKSSTAQLTIFYDGRVNVYDNVSAEKAQEAMLILDGQSCTSKPLIGEASKTDVRAPPSYLHSVPKSKAGPTLARKYSLQCFIEKRRDRIINHSPYEAAVLASRSSPSSGTQDREEEAEWERTGLRLNENENENENGCPSSSSLSPFPSCFGYFFPVSANKGSYL</sequence>
<comment type="subcellular location">
    <subcellularLocation>
        <location evidence="2">Nucleus</location>
    </subcellularLocation>
</comment>
<protein>
    <recommendedName>
        <fullName evidence="2">Protein TIFY</fullName>
    </recommendedName>
    <alternativeName>
        <fullName evidence="2">Jasmonate ZIM domain-containing protein</fullName>
    </alternativeName>
</protein>
<evidence type="ECO:0000256" key="1">
    <source>
        <dbReference type="ARBA" id="ARBA00008614"/>
    </source>
</evidence>
<feature type="compositionally biased region" description="Polar residues" evidence="3">
    <location>
        <begin position="1"/>
        <end position="14"/>
    </location>
</feature>
<comment type="caution">
    <text evidence="5">The sequence shown here is derived from an EMBL/GenBank/DDBJ whole genome shotgun (WGS) entry which is preliminary data.</text>
</comment>
<keyword evidence="2" id="KW-0539">Nucleus</keyword>
<dbReference type="InterPro" id="IPR018467">
    <property type="entry name" value="CCT_CS"/>
</dbReference>
<dbReference type="EMBL" id="JXTC01000170">
    <property type="protein sequence ID" value="PON83936.1"/>
    <property type="molecule type" value="Genomic_DNA"/>
</dbReference>
<dbReference type="GO" id="GO:0005634">
    <property type="term" value="C:nucleus"/>
    <property type="evidence" value="ECO:0007669"/>
    <property type="project" value="UniProtKB-SubCell"/>
</dbReference>
<evidence type="ECO:0000313" key="5">
    <source>
        <dbReference type="EMBL" id="PON83936.1"/>
    </source>
</evidence>
<feature type="region of interest" description="Disordered" evidence="3">
    <location>
        <begin position="214"/>
        <end position="256"/>
    </location>
</feature>
<dbReference type="PROSITE" id="PS51320">
    <property type="entry name" value="TIFY"/>
    <property type="match status" value="1"/>
</dbReference>
<dbReference type="InterPro" id="IPR010399">
    <property type="entry name" value="Tify_dom"/>
</dbReference>
<dbReference type="AlphaFoldDB" id="A0A2P5EEJ2"/>
<evidence type="ECO:0000313" key="6">
    <source>
        <dbReference type="Proteomes" id="UP000237000"/>
    </source>
</evidence>
<dbReference type="GO" id="GO:0009611">
    <property type="term" value="P:response to wounding"/>
    <property type="evidence" value="ECO:0007669"/>
    <property type="project" value="UniProtKB-UniRule"/>
</dbReference>
<feature type="domain" description="Tify" evidence="4">
    <location>
        <begin position="115"/>
        <end position="150"/>
    </location>
</feature>
<dbReference type="Proteomes" id="UP000237000">
    <property type="component" value="Unassembled WGS sequence"/>
</dbReference>